<comment type="catalytic activity">
    <reaction evidence="9">
        <text>uridine + phosphate = alpha-D-ribose 1-phosphate + uracil</text>
        <dbReference type="Rhea" id="RHEA:24388"/>
        <dbReference type="ChEBI" id="CHEBI:16704"/>
        <dbReference type="ChEBI" id="CHEBI:17568"/>
        <dbReference type="ChEBI" id="CHEBI:43474"/>
        <dbReference type="ChEBI" id="CHEBI:57720"/>
        <dbReference type="EC" id="2.4.2.2"/>
    </reaction>
</comment>
<dbReference type="GO" id="GO:0006213">
    <property type="term" value="P:pyrimidine nucleoside metabolic process"/>
    <property type="evidence" value="ECO:0007669"/>
    <property type="project" value="InterPro"/>
</dbReference>
<sequence>MVDLILKKRAGGELSDAEIGFMIRGFVDGTVPDYQMAAFLMAVYFQGMTFREMADLTAAIVASGETIDLKAIPGIKVDKHSTGGVGDKTTLVLAPLVAACGVPVAKMSGRGLGHTGGTIDKLESIPGFRTDLGLAEVAGQVREIGLAVGAQTGDLTPADRLLYALRDVTATVDSIPLIASSVMSKKIASGADAVVLDVKAGTGAFMQKTEDALELARAMVQIGRQHGRRTVALVTAMDEPLGRAVGNALEVHEALAVLAGEDPPPDLVELCLVLAAHMVFLAGRAGSLDEAGALAQGALASGAAREKMRAWVRAQGGDPAVVDDPELLAKAPERTAVRAETGGWVQRIDARAVGQAALALGAGRTKKGEPVDPAVGVVLHHKVGSWVEPGAALATVHGAGRGEAEAAALVREAYVLAAEKTAPGPLVHAVVGDEEYENRAM</sequence>
<dbReference type="PROSITE" id="PS00647">
    <property type="entry name" value="THYMID_PHOSPHORYLASE"/>
    <property type="match status" value="1"/>
</dbReference>
<dbReference type="NCBIfam" id="NF004490">
    <property type="entry name" value="PRK05820.1"/>
    <property type="match status" value="1"/>
</dbReference>
<evidence type="ECO:0000313" key="12">
    <source>
        <dbReference type="EMBL" id="ACA59791.1"/>
    </source>
</evidence>
<dbReference type="AlphaFoldDB" id="B1I497"/>
<dbReference type="SUPFAM" id="SSF47648">
    <property type="entry name" value="Nucleoside phosphorylase/phosphoribosyltransferase N-terminal domain"/>
    <property type="match status" value="1"/>
</dbReference>
<dbReference type="InterPro" id="IPR013102">
    <property type="entry name" value="PYNP_C"/>
</dbReference>
<dbReference type="EC" id="2.4.2.2" evidence="5"/>
<dbReference type="InterPro" id="IPR035902">
    <property type="entry name" value="Nuc_phospho_transferase"/>
</dbReference>
<keyword evidence="7" id="KW-0328">Glycosyltransferase</keyword>
<dbReference type="InterPro" id="IPR036566">
    <property type="entry name" value="PYNP-like_C_sf"/>
</dbReference>
<dbReference type="GO" id="GO:0009032">
    <property type="term" value="F:thymidine phosphorylase activity"/>
    <property type="evidence" value="ECO:0007669"/>
    <property type="project" value="TreeGrafter"/>
</dbReference>
<keyword evidence="13" id="KW-1185">Reference proteome</keyword>
<dbReference type="FunFam" id="3.40.1030.10:FF:000003">
    <property type="entry name" value="Pyrimidine-nucleoside phosphorylase"/>
    <property type="match status" value="1"/>
</dbReference>
<dbReference type="HOGENOM" id="CLU_025040_0_1_9"/>
<dbReference type="EMBL" id="CP000860">
    <property type="protein sequence ID" value="ACA59791.1"/>
    <property type="molecule type" value="Genomic_DNA"/>
</dbReference>
<dbReference type="InterPro" id="IPR017459">
    <property type="entry name" value="Glycosyl_Trfase_fam3_N_dom"/>
</dbReference>
<comment type="similarity">
    <text evidence="3">Belongs to the thymidine/pyrimidine-nucleoside phosphorylase family.</text>
</comment>
<dbReference type="SMART" id="SM00941">
    <property type="entry name" value="PYNP_C"/>
    <property type="match status" value="1"/>
</dbReference>
<dbReference type="STRING" id="477974.Daud_1280"/>
<evidence type="ECO:0000256" key="7">
    <source>
        <dbReference type="ARBA" id="ARBA00022676"/>
    </source>
</evidence>
<dbReference type="InterPro" id="IPR017872">
    <property type="entry name" value="Pyrmidine_PPase_CS"/>
</dbReference>
<dbReference type="InterPro" id="IPR036320">
    <property type="entry name" value="Glycosyl_Trfase_fam3_N_dom_sf"/>
</dbReference>
<gene>
    <name evidence="12" type="ordered locus">Daud_1280</name>
</gene>
<dbReference type="PANTHER" id="PTHR10515:SF0">
    <property type="entry name" value="THYMIDINE PHOSPHORYLASE"/>
    <property type="match status" value="1"/>
</dbReference>
<dbReference type="Gene3D" id="3.40.1030.10">
    <property type="entry name" value="Nucleoside phosphorylase/phosphoribosyltransferase catalytic domain"/>
    <property type="match status" value="1"/>
</dbReference>
<feature type="domain" description="Pyrimidine nucleoside phosphorylase C-terminal" evidence="11">
    <location>
        <begin position="344"/>
        <end position="417"/>
    </location>
</feature>
<keyword evidence="8" id="KW-0808">Transferase</keyword>
<dbReference type="GO" id="GO:0004645">
    <property type="term" value="F:1,4-alpha-oligoglucan phosphorylase activity"/>
    <property type="evidence" value="ECO:0007669"/>
    <property type="project" value="InterPro"/>
</dbReference>
<evidence type="ECO:0000256" key="8">
    <source>
        <dbReference type="ARBA" id="ARBA00022679"/>
    </source>
</evidence>
<dbReference type="Gene3D" id="1.20.970.10">
    <property type="entry name" value="Transferase, Pyrimidine Nucleoside Phosphorylase, Chain C"/>
    <property type="match status" value="1"/>
</dbReference>
<dbReference type="InterPro" id="IPR000312">
    <property type="entry name" value="Glycosyl_Trfase_fam3"/>
</dbReference>
<dbReference type="PANTHER" id="PTHR10515">
    <property type="entry name" value="THYMIDINE PHOSPHORYLASE"/>
    <property type="match status" value="1"/>
</dbReference>
<comment type="catalytic activity">
    <reaction evidence="10">
        <text>thymidine + phosphate = 2-deoxy-alpha-D-ribose 1-phosphate + thymine</text>
        <dbReference type="Rhea" id="RHEA:16037"/>
        <dbReference type="ChEBI" id="CHEBI:17748"/>
        <dbReference type="ChEBI" id="CHEBI:17821"/>
        <dbReference type="ChEBI" id="CHEBI:43474"/>
        <dbReference type="ChEBI" id="CHEBI:57259"/>
        <dbReference type="EC" id="2.4.2.2"/>
    </reaction>
</comment>
<dbReference type="GO" id="GO:0006206">
    <property type="term" value="P:pyrimidine nucleobase metabolic process"/>
    <property type="evidence" value="ECO:0007669"/>
    <property type="project" value="InterPro"/>
</dbReference>
<dbReference type="Pfam" id="PF00591">
    <property type="entry name" value="Glycos_transf_3"/>
    <property type="match status" value="1"/>
</dbReference>
<dbReference type="SUPFAM" id="SSF52418">
    <property type="entry name" value="Nucleoside phosphorylase/phosphoribosyltransferase catalytic domain"/>
    <property type="match status" value="1"/>
</dbReference>
<evidence type="ECO:0000256" key="3">
    <source>
        <dbReference type="ARBA" id="ARBA00006915"/>
    </source>
</evidence>
<dbReference type="InterPro" id="IPR000053">
    <property type="entry name" value="Thymidine/pyrmidine_PPase"/>
</dbReference>
<dbReference type="OrthoDB" id="9763887at2"/>
<evidence type="ECO:0000256" key="6">
    <source>
        <dbReference type="ARBA" id="ARBA00014680"/>
    </source>
</evidence>
<organism evidence="12 13">
    <name type="scientific">Desulforudis audaxviator (strain MP104C)</name>
    <dbReference type="NCBI Taxonomy" id="477974"/>
    <lineage>
        <taxon>Bacteria</taxon>
        <taxon>Bacillati</taxon>
        <taxon>Bacillota</taxon>
        <taxon>Clostridia</taxon>
        <taxon>Thermoanaerobacterales</taxon>
        <taxon>Candidatus Desulforudaceae</taxon>
        <taxon>Candidatus Desulforudis</taxon>
    </lineage>
</organism>
<accession>B1I497</accession>
<dbReference type="SUPFAM" id="SSF54680">
    <property type="entry name" value="Pyrimidine nucleoside phosphorylase C-terminal domain"/>
    <property type="match status" value="1"/>
</dbReference>
<evidence type="ECO:0000256" key="10">
    <source>
        <dbReference type="ARBA" id="ARBA00048525"/>
    </source>
</evidence>
<proteinExistence type="inferred from homology"/>
<evidence type="ECO:0000256" key="2">
    <source>
        <dbReference type="ARBA" id="ARBA00003877"/>
    </source>
</evidence>
<evidence type="ECO:0000256" key="5">
    <source>
        <dbReference type="ARBA" id="ARBA00011889"/>
    </source>
</evidence>
<evidence type="ECO:0000256" key="4">
    <source>
        <dbReference type="ARBA" id="ARBA00011738"/>
    </source>
</evidence>
<protein>
    <recommendedName>
        <fullName evidence="6">Pyrimidine-nucleoside phosphorylase</fullName>
        <ecNumber evidence="5">2.4.2.2</ecNumber>
    </recommendedName>
</protein>
<dbReference type="GO" id="GO:0005829">
    <property type="term" value="C:cytosol"/>
    <property type="evidence" value="ECO:0007669"/>
    <property type="project" value="TreeGrafter"/>
</dbReference>
<dbReference type="PIRSF" id="PIRSF000478">
    <property type="entry name" value="TP_PyNP"/>
    <property type="match status" value="1"/>
</dbReference>
<evidence type="ECO:0000259" key="11">
    <source>
        <dbReference type="SMART" id="SM00941"/>
    </source>
</evidence>
<name>B1I497_DESAP</name>
<dbReference type="Pfam" id="PF02885">
    <property type="entry name" value="Glycos_trans_3N"/>
    <property type="match status" value="1"/>
</dbReference>
<evidence type="ECO:0000256" key="9">
    <source>
        <dbReference type="ARBA" id="ARBA00048453"/>
    </source>
</evidence>
<evidence type="ECO:0000256" key="1">
    <source>
        <dbReference type="ARBA" id="ARBA00001066"/>
    </source>
</evidence>
<dbReference type="Gene3D" id="3.90.1170.30">
    <property type="entry name" value="Pyrimidine nucleoside phosphorylase-like, C-terminal domain"/>
    <property type="match status" value="1"/>
</dbReference>
<dbReference type="NCBIfam" id="TIGR02644">
    <property type="entry name" value="Y_phosphoryl"/>
    <property type="match status" value="1"/>
</dbReference>
<dbReference type="Proteomes" id="UP000008544">
    <property type="component" value="Chromosome"/>
</dbReference>
<dbReference type="KEGG" id="dau:Daud_1280"/>
<comment type="catalytic activity">
    <reaction evidence="1">
        <text>2'-deoxyuridine + phosphate = 2-deoxy-alpha-D-ribose 1-phosphate + uracil</text>
        <dbReference type="Rhea" id="RHEA:22824"/>
        <dbReference type="ChEBI" id="CHEBI:16450"/>
        <dbReference type="ChEBI" id="CHEBI:17568"/>
        <dbReference type="ChEBI" id="CHEBI:43474"/>
        <dbReference type="ChEBI" id="CHEBI:57259"/>
        <dbReference type="EC" id="2.4.2.2"/>
    </reaction>
</comment>
<dbReference type="Pfam" id="PF07831">
    <property type="entry name" value="PYNP_C"/>
    <property type="match status" value="1"/>
</dbReference>
<evidence type="ECO:0000313" key="13">
    <source>
        <dbReference type="Proteomes" id="UP000008544"/>
    </source>
</evidence>
<dbReference type="eggNOG" id="COG0213">
    <property type="taxonomic scope" value="Bacteria"/>
</dbReference>
<comment type="function">
    <text evidence="2">Catalyzes phosphorolysis of the pyrimidine nucleosides uridine, thymidine and 2'-deoxyuridine with the formation of the corresponding pyrimidine base and ribose-1-phosphate.</text>
</comment>
<dbReference type="InterPro" id="IPR018090">
    <property type="entry name" value="Pyrmidine_PPas_bac/euk"/>
</dbReference>
<reference evidence="12 13" key="2">
    <citation type="journal article" date="2008" name="Science">
        <title>Environmental genomics reveals a single-species ecosystem deep within Earth.</title>
        <authorList>
            <person name="Chivian D."/>
            <person name="Brodie E.L."/>
            <person name="Alm E.J."/>
            <person name="Culley D.E."/>
            <person name="Dehal P.S."/>
            <person name="Desantis T.Z."/>
            <person name="Gihring T.M."/>
            <person name="Lapidus A."/>
            <person name="Lin L.H."/>
            <person name="Lowry S.R."/>
            <person name="Moser D.P."/>
            <person name="Richardson P.M."/>
            <person name="Southam G."/>
            <person name="Wanger G."/>
            <person name="Pratt L.M."/>
            <person name="Andersen G.L."/>
            <person name="Hazen T.C."/>
            <person name="Brockman F.J."/>
            <person name="Arkin A.P."/>
            <person name="Onstott T.C."/>
        </authorList>
    </citation>
    <scope>NUCLEOTIDE SEQUENCE [LARGE SCALE GENOMIC DNA]</scope>
    <source>
        <strain evidence="12 13">MP104C</strain>
    </source>
</reference>
<reference evidence="13" key="1">
    <citation type="submission" date="2007-10" db="EMBL/GenBank/DDBJ databases">
        <title>Complete sequence of chromosome of Desulforudis audaxviator MP104C.</title>
        <authorList>
            <person name="Copeland A."/>
            <person name="Lucas S."/>
            <person name="Lapidus A."/>
            <person name="Barry K."/>
            <person name="Glavina del Rio T."/>
            <person name="Dalin E."/>
            <person name="Tice H."/>
            <person name="Bruce D."/>
            <person name="Pitluck S."/>
            <person name="Lowry S.R."/>
            <person name="Larimer F."/>
            <person name="Land M.L."/>
            <person name="Hauser L."/>
            <person name="Kyrpides N."/>
            <person name="Ivanova N.N."/>
            <person name="Richardson P."/>
        </authorList>
    </citation>
    <scope>NUCLEOTIDE SEQUENCE [LARGE SCALE GENOMIC DNA]</scope>
    <source>
        <strain evidence="13">MP104C</strain>
    </source>
</reference>
<comment type="subunit">
    <text evidence="4">Homodimer.</text>
</comment>